<dbReference type="SUPFAM" id="SSF51905">
    <property type="entry name" value="FAD/NAD(P)-binding domain"/>
    <property type="match status" value="1"/>
</dbReference>
<dbReference type="InterPro" id="IPR036188">
    <property type="entry name" value="FAD/NAD-bd_sf"/>
</dbReference>
<evidence type="ECO:0000259" key="1">
    <source>
        <dbReference type="Pfam" id="PF01593"/>
    </source>
</evidence>
<dbReference type="Pfam" id="PF01593">
    <property type="entry name" value="Amino_oxidase"/>
    <property type="match status" value="1"/>
</dbReference>
<dbReference type="OrthoDB" id="9767561at2"/>
<dbReference type="AlphaFoldDB" id="A0A4R0NQI7"/>
<dbReference type="GO" id="GO:0016491">
    <property type="term" value="F:oxidoreductase activity"/>
    <property type="evidence" value="ECO:0007669"/>
    <property type="project" value="InterPro"/>
</dbReference>
<keyword evidence="3" id="KW-1185">Reference proteome</keyword>
<comment type="caution">
    <text evidence="2">The sequence shown here is derived from an EMBL/GenBank/DDBJ whole genome shotgun (WGS) entry which is preliminary data.</text>
</comment>
<organism evidence="2 3">
    <name type="scientific">Pedobacter psychroterrae</name>
    <dbReference type="NCBI Taxonomy" id="2530453"/>
    <lineage>
        <taxon>Bacteria</taxon>
        <taxon>Pseudomonadati</taxon>
        <taxon>Bacteroidota</taxon>
        <taxon>Sphingobacteriia</taxon>
        <taxon>Sphingobacteriales</taxon>
        <taxon>Sphingobacteriaceae</taxon>
        <taxon>Pedobacter</taxon>
    </lineage>
</organism>
<dbReference type="RefSeq" id="WP_131596365.1">
    <property type="nucleotide sequence ID" value="NZ_SJSL01000002.1"/>
</dbReference>
<reference evidence="2 3" key="1">
    <citation type="submission" date="2019-02" db="EMBL/GenBank/DDBJ databases">
        <title>Pedobacter sp. RP-1-14 sp. nov., isolated from Arctic soil.</title>
        <authorList>
            <person name="Dahal R.H."/>
        </authorList>
    </citation>
    <scope>NUCLEOTIDE SEQUENCE [LARGE SCALE GENOMIC DNA]</scope>
    <source>
        <strain evidence="2 3">RP-1-14</strain>
    </source>
</reference>
<dbReference type="Proteomes" id="UP000293347">
    <property type="component" value="Unassembled WGS sequence"/>
</dbReference>
<protein>
    <submittedName>
        <fullName evidence="2">FAD-binding protein</fullName>
    </submittedName>
</protein>
<proteinExistence type="predicted"/>
<accession>A0A4R0NQI7</accession>
<evidence type="ECO:0000313" key="2">
    <source>
        <dbReference type="EMBL" id="TCD01565.1"/>
    </source>
</evidence>
<gene>
    <name evidence="2" type="ORF">EZ437_12610</name>
</gene>
<sequence length="101" mass="10722">MHEDKDADVIIIGAGLAGLTAAKVLKTAGKSIKILEASDKVGGRIKTDEVNGFLLDRGFQVLLTAYPEAKRFLDYTALDLCRFDPGALILSKTGISSVGDL</sequence>
<dbReference type="InterPro" id="IPR002937">
    <property type="entry name" value="Amino_oxidase"/>
</dbReference>
<feature type="domain" description="Amine oxidase" evidence="1">
    <location>
        <begin position="16"/>
        <end position="80"/>
    </location>
</feature>
<dbReference type="PANTHER" id="PTHR42841">
    <property type="entry name" value="AMINE OXIDASE"/>
    <property type="match status" value="1"/>
</dbReference>
<name>A0A4R0NQI7_9SPHI</name>
<dbReference type="EMBL" id="SJSL01000002">
    <property type="protein sequence ID" value="TCD01565.1"/>
    <property type="molecule type" value="Genomic_DNA"/>
</dbReference>
<dbReference type="Gene3D" id="3.50.50.60">
    <property type="entry name" value="FAD/NAD(P)-binding domain"/>
    <property type="match status" value="1"/>
</dbReference>
<evidence type="ECO:0000313" key="3">
    <source>
        <dbReference type="Proteomes" id="UP000293347"/>
    </source>
</evidence>